<evidence type="ECO:0000256" key="7">
    <source>
        <dbReference type="SAM" id="Phobius"/>
    </source>
</evidence>
<feature type="transmembrane region" description="Helical" evidence="7">
    <location>
        <begin position="48"/>
        <end position="72"/>
    </location>
</feature>
<reference evidence="9 10" key="1">
    <citation type="submission" date="2017-10" db="EMBL/GenBank/DDBJ databases">
        <title>Comparative genomics between pathogenic Norcardia.</title>
        <authorList>
            <person name="Zeng L."/>
        </authorList>
    </citation>
    <scope>NUCLEOTIDE SEQUENCE [LARGE SCALE GENOMIC DNA]</scope>
    <source>
        <strain evidence="9 10">NC_YFY_NT001</strain>
    </source>
</reference>
<dbReference type="GO" id="GO:0005886">
    <property type="term" value="C:plasma membrane"/>
    <property type="evidence" value="ECO:0007669"/>
    <property type="project" value="UniProtKB-SubCell"/>
</dbReference>
<dbReference type="Gene3D" id="1.20.1720.10">
    <property type="entry name" value="Multidrug resistance protein D"/>
    <property type="match status" value="1"/>
</dbReference>
<evidence type="ECO:0000256" key="2">
    <source>
        <dbReference type="ARBA" id="ARBA00022448"/>
    </source>
</evidence>
<dbReference type="PRINTS" id="PR01036">
    <property type="entry name" value="TCRTETB"/>
</dbReference>
<keyword evidence="2" id="KW-0813">Transport</keyword>
<dbReference type="Gene3D" id="1.20.1250.20">
    <property type="entry name" value="MFS general substrate transporter like domains"/>
    <property type="match status" value="1"/>
</dbReference>
<evidence type="ECO:0000256" key="5">
    <source>
        <dbReference type="ARBA" id="ARBA00022989"/>
    </source>
</evidence>
<organism evidence="9 10">
    <name type="scientific">Nocardia terpenica</name>
    <dbReference type="NCBI Taxonomy" id="455432"/>
    <lineage>
        <taxon>Bacteria</taxon>
        <taxon>Bacillati</taxon>
        <taxon>Actinomycetota</taxon>
        <taxon>Actinomycetes</taxon>
        <taxon>Mycobacteriales</taxon>
        <taxon>Nocardiaceae</taxon>
        <taxon>Nocardia</taxon>
    </lineage>
</organism>
<feature type="transmembrane region" description="Helical" evidence="7">
    <location>
        <begin position="329"/>
        <end position="346"/>
    </location>
</feature>
<feature type="transmembrane region" description="Helical" evidence="7">
    <location>
        <begin position="352"/>
        <end position="380"/>
    </location>
</feature>
<dbReference type="GO" id="GO:0022857">
    <property type="term" value="F:transmembrane transporter activity"/>
    <property type="evidence" value="ECO:0007669"/>
    <property type="project" value="InterPro"/>
</dbReference>
<dbReference type="PROSITE" id="PS50850">
    <property type="entry name" value="MFS"/>
    <property type="match status" value="1"/>
</dbReference>
<evidence type="ECO:0000256" key="3">
    <source>
        <dbReference type="ARBA" id="ARBA00022475"/>
    </source>
</evidence>
<dbReference type="Pfam" id="PF07690">
    <property type="entry name" value="MFS_1"/>
    <property type="match status" value="1"/>
</dbReference>
<evidence type="ECO:0000256" key="4">
    <source>
        <dbReference type="ARBA" id="ARBA00022692"/>
    </source>
</evidence>
<evidence type="ECO:0000313" key="10">
    <source>
        <dbReference type="Proteomes" id="UP000221961"/>
    </source>
</evidence>
<feature type="transmembrane region" description="Helical" evidence="7">
    <location>
        <begin position="401"/>
        <end position="420"/>
    </location>
</feature>
<feature type="transmembrane region" description="Helical" evidence="7">
    <location>
        <begin position="171"/>
        <end position="192"/>
    </location>
</feature>
<dbReference type="GeneID" id="88358819"/>
<feature type="transmembrane region" description="Helical" evidence="7">
    <location>
        <begin position="114"/>
        <end position="132"/>
    </location>
</feature>
<keyword evidence="3" id="KW-1003">Cell membrane</keyword>
<gene>
    <name evidence="9" type="ORF">CRH09_15685</name>
</gene>
<keyword evidence="4 7" id="KW-0812">Transmembrane</keyword>
<evidence type="ECO:0000256" key="1">
    <source>
        <dbReference type="ARBA" id="ARBA00004651"/>
    </source>
</evidence>
<dbReference type="Proteomes" id="UP000221961">
    <property type="component" value="Chromosome"/>
</dbReference>
<feature type="transmembrane region" description="Helical" evidence="7">
    <location>
        <begin position="84"/>
        <end position="102"/>
    </location>
</feature>
<feature type="domain" description="Major facilitator superfamily (MFS) profile" evidence="8">
    <location>
        <begin position="18"/>
        <end position="448"/>
    </location>
</feature>
<keyword evidence="5 7" id="KW-1133">Transmembrane helix</keyword>
<feature type="transmembrane region" description="Helical" evidence="7">
    <location>
        <begin position="144"/>
        <end position="165"/>
    </location>
</feature>
<sequence length="464" mass="47795">MATTANTPTTITGRQRLIVLLLLGAQFMLSVDYSILNVALPRVGAGVGLGLSALPWILTAYALPAAGFTLLFGRIADLFGRRRMFLTGITLLAAASLIGGFATNPAELLTARTLQGFATAIATPAALSLLVTSFSDENQRARVLGLNGALLSGGFTVGALVGGTLVTGLSWRWALLINVPVALVILAVTPFVVSPSRAATGVKLDVPGAITVTLGLLSFSFGVVNHNVYALIAGVLLLVVFWLIERKAPAPLAAVSILNRPTVKWGNLAGLIVFSMESGLIFLMTLYLQDVLHFSALTTGLLFGVPGLASVVAGVIAGRFIGRYGPARVLTVGLIVQTGFTAPLMVLGPSTLWLWVLMPALFIGFFGHVTAIASFMVTATTGLPDSEQGLATGLATLTQQIGITVGIPVLSAIAAGQAVLLTGIHFAVAANVAITVTVIVLISLGLLRRAPAAAGSIESTELAG</sequence>
<keyword evidence="6 7" id="KW-0472">Membrane</keyword>
<accession>A0A291RJB7</accession>
<dbReference type="SUPFAM" id="SSF103473">
    <property type="entry name" value="MFS general substrate transporter"/>
    <property type="match status" value="1"/>
</dbReference>
<feature type="transmembrane region" description="Helical" evidence="7">
    <location>
        <begin position="228"/>
        <end position="244"/>
    </location>
</feature>
<feature type="transmembrane region" description="Helical" evidence="7">
    <location>
        <begin position="204"/>
        <end position="222"/>
    </location>
</feature>
<dbReference type="PANTHER" id="PTHR42718">
    <property type="entry name" value="MAJOR FACILITATOR SUPERFAMILY MULTIDRUG TRANSPORTER MFSC"/>
    <property type="match status" value="1"/>
</dbReference>
<proteinExistence type="predicted"/>
<feature type="transmembrane region" description="Helical" evidence="7">
    <location>
        <begin position="426"/>
        <end position="447"/>
    </location>
</feature>
<name>A0A291RJB7_9NOCA</name>
<evidence type="ECO:0000256" key="6">
    <source>
        <dbReference type="ARBA" id="ARBA00023136"/>
    </source>
</evidence>
<dbReference type="CDD" id="cd17321">
    <property type="entry name" value="MFS_MMR_MDR_like"/>
    <property type="match status" value="1"/>
</dbReference>
<dbReference type="InterPro" id="IPR011701">
    <property type="entry name" value="MFS"/>
</dbReference>
<dbReference type="KEGG" id="ntp:CRH09_15685"/>
<dbReference type="RefSeq" id="WP_098694568.1">
    <property type="nucleotide sequence ID" value="NZ_CP023778.1"/>
</dbReference>
<evidence type="ECO:0000259" key="8">
    <source>
        <dbReference type="PROSITE" id="PS50850"/>
    </source>
</evidence>
<dbReference type="AlphaFoldDB" id="A0A291RJB7"/>
<dbReference type="EMBL" id="CP023778">
    <property type="protein sequence ID" value="ATL67425.1"/>
    <property type="molecule type" value="Genomic_DNA"/>
</dbReference>
<feature type="transmembrane region" description="Helical" evidence="7">
    <location>
        <begin position="265"/>
        <end position="288"/>
    </location>
</feature>
<feature type="transmembrane region" description="Helical" evidence="7">
    <location>
        <begin position="294"/>
        <end position="317"/>
    </location>
</feature>
<feature type="transmembrane region" description="Helical" evidence="7">
    <location>
        <begin position="17"/>
        <end position="36"/>
    </location>
</feature>
<comment type="subcellular location">
    <subcellularLocation>
        <location evidence="1">Cell membrane</location>
        <topology evidence="1">Multi-pass membrane protein</topology>
    </subcellularLocation>
</comment>
<protein>
    <submittedName>
        <fullName evidence="9">MFS transporter</fullName>
    </submittedName>
</protein>
<evidence type="ECO:0000313" key="9">
    <source>
        <dbReference type="EMBL" id="ATL67425.1"/>
    </source>
</evidence>
<dbReference type="InterPro" id="IPR020846">
    <property type="entry name" value="MFS_dom"/>
</dbReference>
<dbReference type="InterPro" id="IPR036259">
    <property type="entry name" value="MFS_trans_sf"/>
</dbReference>
<dbReference type="PANTHER" id="PTHR42718:SF46">
    <property type="entry name" value="BLR6921 PROTEIN"/>
    <property type="match status" value="1"/>
</dbReference>